<dbReference type="InterPro" id="IPR030676">
    <property type="entry name" value="CitT-rel"/>
</dbReference>
<feature type="transmembrane region" description="Helical" evidence="6">
    <location>
        <begin position="52"/>
        <end position="84"/>
    </location>
</feature>
<feature type="transmembrane region" description="Helical" evidence="6">
    <location>
        <begin position="326"/>
        <end position="344"/>
    </location>
</feature>
<comment type="subcellular location">
    <subcellularLocation>
        <location evidence="1">Membrane</location>
        <topology evidence="1">Multi-pass membrane protein</topology>
    </subcellularLocation>
</comment>
<dbReference type="PANTHER" id="PTHR42826">
    <property type="entry name" value="DICARBOXYLATE TRANSPORTER 2.1, CHLOROPLASTIC"/>
    <property type="match status" value="1"/>
</dbReference>
<evidence type="ECO:0000313" key="7">
    <source>
        <dbReference type="EMBL" id="AQS41318.1"/>
    </source>
</evidence>
<name>A0A1U9JTY1_9HYPH</name>
<dbReference type="GO" id="GO:0016020">
    <property type="term" value="C:membrane"/>
    <property type="evidence" value="ECO:0007669"/>
    <property type="project" value="UniProtKB-SubCell"/>
</dbReference>
<feature type="transmembrane region" description="Helical" evidence="6">
    <location>
        <begin position="135"/>
        <end position="157"/>
    </location>
</feature>
<gene>
    <name evidence="7" type="ORF">BHV28_06130</name>
</gene>
<feature type="transmembrane region" description="Helical" evidence="6">
    <location>
        <begin position="20"/>
        <end position="40"/>
    </location>
</feature>
<feature type="transmembrane region" description="Helical" evidence="6">
    <location>
        <begin position="356"/>
        <end position="379"/>
    </location>
</feature>
<dbReference type="Proteomes" id="UP000188912">
    <property type="component" value="Chromosome"/>
</dbReference>
<feature type="transmembrane region" description="Helical" evidence="6">
    <location>
        <begin position="480"/>
        <end position="500"/>
    </location>
</feature>
<keyword evidence="3 6" id="KW-0812">Transmembrane</keyword>
<organism evidence="7 8">
    <name type="scientific">Candidatus Tokpelaia hoelldobleri</name>
    <dbReference type="NCBI Taxonomy" id="1902579"/>
    <lineage>
        <taxon>Bacteria</taxon>
        <taxon>Pseudomonadati</taxon>
        <taxon>Pseudomonadota</taxon>
        <taxon>Alphaproteobacteria</taxon>
        <taxon>Hyphomicrobiales</taxon>
        <taxon>Candidatus Tokpelaia</taxon>
    </lineage>
</organism>
<dbReference type="KEGG" id="thd:BHV28_06130"/>
<sequence length="506" mass="55294">MKRPTPSLYQKLQDLVPFRIIPGIFCLAVYWAIYLMPVYWRPIPEGLTPEAWHFIAIFVAAILGIILKVMPIGVMSIIAIAVVGLSKVTASTSKAAIADSLDSFKNPLIWLIVISIFVSRGLIKTGLGARIGYYFIALLGKHTIGIGYGLALCELLLAPFTPSNTARGGGIVHPVMRSIAYAYGSTPEKRTEQKVGTYLALVNYHSNPITSAMFVTATAPNPLVVNYIAEATGQNLHLTWSAWALCMLVPGLVAILLMPLVIYLISPPKLKETPNAVTFARKELKKLGPVKGAELIMMFTFGVMLLLWAGLPAFLFGPAYALDPTAVAFIGLTILLLCGTLSWNDILKERNAWDTLVWFGALVMLADQLNRLGIVKWFSDNLQIAIETSGMGWPAAMAVLVLTFMYAHYAFASTTAHISAMMLAFLMVGIQLIPADYQNLFVLLMAAAASLMMTLTHYATGTSPIIFGSGYVTLGRWWGVGFVMSVVNLAIFVIFGGLWWKFLGLW</sequence>
<dbReference type="EMBL" id="CP017315">
    <property type="protein sequence ID" value="AQS41318.1"/>
    <property type="molecule type" value="Genomic_DNA"/>
</dbReference>
<keyword evidence="5 6" id="KW-0472">Membrane</keyword>
<evidence type="ECO:0000256" key="5">
    <source>
        <dbReference type="ARBA" id="ARBA00023136"/>
    </source>
</evidence>
<dbReference type="NCBIfam" id="TIGR00785">
    <property type="entry name" value="dass"/>
    <property type="match status" value="1"/>
</dbReference>
<dbReference type="Pfam" id="PF00939">
    <property type="entry name" value="Na_sulph_symp"/>
    <property type="match status" value="1"/>
</dbReference>
<evidence type="ECO:0000256" key="2">
    <source>
        <dbReference type="ARBA" id="ARBA00007349"/>
    </source>
</evidence>
<dbReference type="InterPro" id="IPR001898">
    <property type="entry name" value="SLC13A/DASS"/>
</dbReference>
<evidence type="ECO:0000256" key="6">
    <source>
        <dbReference type="SAM" id="Phobius"/>
    </source>
</evidence>
<feature type="transmembrane region" description="Helical" evidence="6">
    <location>
        <begin position="440"/>
        <end position="459"/>
    </location>
</feature>
<dbReference type="STRING" id="1902579.BHV28_06130"/>
<proteinExistence type="inferred from homology"/>
<evidence type="ECO:0000256" key="3">
    <source>
        <dbReference type="ARBA" id="ARBA00022692"/>
    </source>
</evidence>
<evidence type="ECO:0000256" key="1">
    <source>
        <dbReference type="ARBA" id="ARBA00004141"/>
    </source>
</evidence>
<reference evidence="7 8" key="2">
    <citation type="journal article" date="2016" name="Sci. Rep.">
        <title>The genome of Rhizobiales bacteria in predatory ants reveals urease gene functions but no genes for nitrogen fixation.</title>
        <authorList>
            <person name="Neuvonen M.M."/>
            <person name="Tamarit D."/>
            <person name="Naslund K."/>
            <person name="Liebig J."/>
            <person name="Feldhaar H."/>
            <person name="Moran N.A."/>
            <person name="Guy L."/>
            <person name="Andersson S.G."/>
        </authorList>
    </citation>
    <scope>NUCLEOTIDE SEQUENCE [LARGE SCALE GENOMIC DNA]</scope>
    <source>
        <strain evidence="7 8">Hsal</strain>
    </source>
</reference>
<keyword evidence="4 6" id="KW-1133">Transmembrane helix</keyword>
<dbReference type="AlphaFoldDB" id="A0A1U9JTY1"/>
<dbReference type="GO" id="GO:0022857">
    <property type="term" value="F:transmembrane transporter activity"/>
    <property type="evidence" value="ECO:0007669"/>
    <property type="project" value="InterPro"/>
</dbReference>
<feature type="transmembrane region" description="Helical" evidence="6">
    <location>
        <begin position="242"/>
        <end position="265"/>
    </location>
</feature>
<keyword evidence="8" id="KW-1185">Reference proteome</keyword>
<reference evidence="7 8" key="1">
    <citation type="journal article" date="2010" name="Science">
        <title>Genomic comparison of the ants Camponotus floridanus and Harpegnathos saltator.</title>
        <authorList>
            <person name="Bonasio R."/>
            <person name="Zhang G."/>
            <person name="Ye C."/>
            <person name="Mutti N.S."/>
            <person name="Fang X."/>
            <person name="Qin N."/>
            <person name="Donahue G."/>
            <person name="Yang P."/>
            <person name="Li Q."/>
            <person name="Li C."/>
            <person name="Zhang P."/>
            <person name="Huang Z."/>
            <person name="Berger S.L."/>
            <person name="Reinberg D."/>
            <person name="Wang J."/>
            <person name="Liebig J."/>
        </authorList>
    </citation>
    <scope>NUCLEOTIDE SEQUENCE [LARGE SCALE GENOMIC DNA]</scope>
    <source>
        <strain evidence="7 8">Hsal</strain>
    </source>
</reference>
<protein>
    <submittedName>
        <fullName evidence="7">Divalent anion:Na+ symporter (DASS) family transporter</fullName>
    </submittedName>
</protein>
<evidence type="ECO:0000313" key="8">
    <source>
        <dbReference type="Proteomes" id="UP000188912"/>
    </source>
</evidence>
<comment type="similarity">
    <text evidence="2">Belongs to the SLC13A/DASS transporter (TC 2.A.47) family. DIT1 subfamily.</text>
</comment>
<dbReference type="PIRSF" id="PIRSF002457">
    <property type="entry name" value="DASS"/>
    <property type="match status" value="1"/>
</dbReference>
<feature type="transmembrane region" description="Helical" evidence="6">
    <location>
        <begin position="295"/>
        <end position="320"/>
    </location>
</feature>
<feature type="transmembrane region" description="Helical" evidence="6">
    <location>
        <begin position="391"/>
        <end position="409"/>
    </location>
</feature>
<feature type="transmembrane region" description="Helical" evidence="6">
    <location>
        <begin position="104"/>
        <end position="123"/>
    </location>
</feature>
<accession>A0A1U9JTY1</accession>
<evidence type="ECO:0000256" key="4">
    <source>
        <dbReference type="ARBA" id="ARBA00022989"/>
    </source>
</evidence>